<comment type="caution">
    <text evidence="3">The sequence shown here is derived from an EMBL/GenBank/DDBJ whole genome shotgun (WGS) entry which is preliminary data.</text>
</comment>
<sequence length="214" mass="24773">MSRCSSVLQCLLLILLLAVTGQDCTSSRVQRAGRNKSRLTCAKNEISLCVDILKLQQLIQNVRKVFMNSSHDERILLQAVTFDKIKKHKMYHGCVLVKIVDFYQHVLERQDGDYTHLRGLLDEVKDCVVKNKTCRMLDREAAAMKVNEKKIEEDLELLSKDIAILQLQRLQIATERVVNESEQATIDKAMEELQQLDEYIKGKGLRKKMRKHYN</sequence>
<dbReference type="Proteomes" id="UP001557470">
    <property type="component" value="Unassembled WGS sequence"/>
</dbReference>
<keyword evidence="2" id="KW-0732">Signal</keyword>
<feature type="chain" id="PRO_5044877176" evidence="2">
    <location>
        <begin position="22"/>
        <end position="214"/>
    </location>
</feature>
<proteinExistence type="predicted"/>
<keyword evidence="4" id="KW-1185">Reference proteome</keyword>
<evidence type="ECO:0000256" key="2">
    <source>
        <dbReference type="SAM" id="SignalP"/>
    </source>
</evidence>
<keyword evidence="1" id="KW-0175">Coiled coil</keyword>
<evidence type="ECO:0000313" key="3">
    <source>
        <dbReference type="EMBL" id="KAL0967254.1"/>
    </source>
</evidence>
<dbReference type="AlphaFoldDB" id="A0ABD0W7C3"/>
<reference evidence="3 4" key="1">
    <citation type="submission" date="2024-06" db="EMBL/GenBank/DDBJ databases">
        <authorList>
            <person name="Pan Q."/>
            <person name="Wen M."/>
            <person name="Jouanno E."/>
            <person name="Zahm M."/>
            <person name="Klopp C."/>
            <person name="Cabau C."/>
            <person name="Louis A."/>
            <person name="Berthelot C."/>
            <person name="Parey E."/>
            <person name="Roest Crollius H."/>
            <person name="Montfort J."/>
            <person name="Robinson-Rechavi M."/>
            <person name="Bouchez O."/>
            <person name="Lampietro C."/>
            <person name="Lopez Roques C."/>
            <person name="Donnadieu C."/>
            <person name="Postlethwait J."/>
            <person name="Bobe J."/>
            <person name="Verreycken H."/>
            <person name="Guiguen Y."/>
        </authorList>
    </citation>
    <scope>NUCLEOTIDE SEQUENCE [LARGE SCALE GENOMIC DNA]</scope>
    <source>
        <strain evidence="3">Up_M1</strain>
        <tissue evidence="3">Testis</tissue>
    </source>
</reference>
<accession>A0ABD0W7C3</accession>
<feature type="signal peptide" evidence="2">
    <location>
        <begin position="1"/>
        <end position="21"/>
    </location>
</feature>
<evidence type="ECO:0000256" key="1">
    <source>
        <dbReference type="SAM" id="Coils"/>
    </source>
</evidence>
<evidence type="ECO:0000313" key="4">
    <source>
        <dbReference type="Proteomes" id="UP001557470"/>
    </source>
</evidence>
<name>A0ABD0W7C3_UMBPY</name>
<protein>
    <submittedName>
        <fullName evidence="3">Uncharacterized protein</fullName>
    </submittedName>
</protein>
<gene>
    <name evidence="3" type="ORF">UPYG_G00249910</name>
</gene>
<dbReference type="EMBL" id="JAGEUA010000008">
    <property type="protein sequence ID" value="KAL0967254.1"/>
    <property type="molecule type" value="Genomic_DNA"/>
</dbReference>
<organism evidence="3 4">
    <name type="scientific">Umbra pygmaea</name>
    <name type="common">Eastern mudminnow</name>
    <dbReference type="NCBI Taxonomy" id="75934"/>
    <lineage>
        <taxon>Eukaryota</taxon>
        <taxon>Metazoa</taxon>
        <taxon>Chordata</taxon>
        <taxon>Craniata</taxon>
        <taxon>Vertebrata</taxon>
        <taxon>Euteleostomi</taxon>
        <taxon>Actinopterygii</taxon>
        <taxon>Neopterygii</taxon>
        <taxon>Teleostei</taxon>
        <taxon>Protacanthopterygii</taxon>
        <taxon>Esociformes</taxon>
        <taxon>Umbridae</taxon>
        <taxon>Umbra</taxon>
    </lineage>
</organism>
<feature type="coiled-coil region" evidence="1">
    <location>
        <begin position="148"/>
        <end position="199"/>
    </location>
</feature>